<feature type="non-terminal residue" evidence="2">
    <location>
        <position position="1"/>
    </location>
</feature>
<dbReference type="EMBL" id="CAXKWB010007998">
    <property type="protein sequence ID" value="CAL4089254.1"/>
    <property type="molecule type" value="Genomic_DNA"/>
</dbReference>
<sequence>DQVWVDEDWYDHRGKFIALENSPLFLADILKGDDESDTKSLPLNTNPLSKDSTVQEIKKKQAILEYKIKFGSSNWTISENKKQPEEDKILSNNEKKVKEEIGLGIIVYEYGEYKCLNCKFNVTSYDGITNHIYSLPHQNREKQNTELLQSNYVQNRMREISLSSGSSHSGIELLTERNVGNGCNPKNLNLKDKAIEKFDLFVESGDIVKDEYGLFTCTQCIVLLTSRRQAILHIQNSKHELSTNYQKEEIQKVKGQISDCEDDNYVQQELCCHTGANSEDSSASSYSQQHVQDSLPLVGKELLSARNKTGSIKKDQLINKPKKCKSVDEFDSGVESGVILVDEYGLFTCTQCCIMLTSKNNVIAHLKKSRHEITISNEMEDFQRVNGQSSDCEADIPVKQDVCDTPTHSESGSCSAYSQQYSQVMKFLPSKSPVQDTIESAHEVIISPNKPTDQLTKPATAISEHLILLNVFSKQLSCIACNQIVGPADQLLPHLSTEQHLISMDDSPEAVEIKVALDLGEENCLKDSDGKYICYGCDINFDEIRLLQLHFLSEQHKLCRLDRLEIG</sequence>
<evidence type="ECO:0000313" key="3">
    <source>
        <dbReference type="Proteomes" id="UP001497623"/>
    </source>
</evidence>
<feature type="domain" description="C2H2-type" evidence="1">
    <location>
        <begin position="115"/>
        <end position="137"/>
    </location>
</feature>
<reference evidence="2 3" key="1">
    <citation type="submission" date="2024-05" db="EMBL/GenBank/DDBJ databases">
        <authorList>
            <person name="Wallberg A."/>
        </authorList>
    </citation>
    <scope>NUCLEOTIDE SEQUENCE [LARGE SCALE GENOMIC DNA]</scope>
</reference>
<proteinExistence type="predicted"/>
<protein>
    <recommendedName>
        <fullName evidence="1">C2H2-type domain-containing protein</fullName>
    </recommendedName>
</protein>
<comment type="caution">
    <text evidence="2">The sequence shown here is derived from an EMBL/GenBank/DDBJ whole genome shotgun (WGS) entry which is preliminary data.</text>
</comment>
<organism evidence="2 3">
    <name type="scientific">Meganyctiphanes norvegica</name>
    <name type="common">Northern krill</name>
    <name type="synonym">Thysanopoda norvegica</name>
    <dbReference type="NCBI Taxonomy" id="48144"/>
    <lineage>
        <taxon>Eukaryota</taxon>
        <taxon>Metazoa</taxon>
        <taxon>Ecdysozoa</taxon>
        <taxon>Arthropoda</taxon>
        <taxon>Crustacea</taxon>
        <taxon>Multicrustacea</taxon>
        <taxon>Malacostraca</taxon>
        <taxon>Eumalacostraca</taxon>
        <taxon>Eucarida</taxon>
        <taxon>Euphausiacea</taxon>
        <taxon>Euphausiidae</taxon>
        <taxon>Meganyctiphanes</taxon>
    </lineage>
</organism>
<dbReference type="AlphaFoldDB" id="A0AAV2QJF0"/>
<dbReference type="InterPro" id="IPR013087">
    <property type="entry name" value="Znf_C2H2_type"/>
</dbReference>
<feature type="domain" description="C2H2-type" evidence="1">
    <location>
        <begin position="349"/>
        <end position="371"/>
    </location>
</feature>
<dbReference type="PROSITE" id="PS00028">
    <property type="entry name" value="ZINC_FINGER_C2H2_1"/>
    <property type="match status" value="2"/>
</dbReference>
<gene>
    <name evidence="2" type="ORF">MNOR_LOCUS13749</name>
</gene>
<keyword evidence="3" id="KW-1185">Reference proteome</keyword>
<evidence type="ECO:0000313" key="2">
    <source>
        <dbReference type="EMBL" id="CAL4089254.1"/>
    </source>
</evidence>
<dbReference type="SMART" id="SM00355">
    <property type="entry name" value="ZnF_C2H2"/>
    <property type="match status" value="4"/>
</dbReference>
<name>A0AAV2QJF0_MEGNR</name>
<dbReference type="Proteomes" id="UP001497623">
    <property type="component" value="Unassembled WGS sequence"/>
</dbReference>
<accession>A0AAV2QJF0</accession>
<evidence type="ECO:0000259" key="1">
    <source>
        <dbReference type="PROSITE" id="PS00028"/>
    </source>
</evidence>